<sequence>MLSSEPELEEDSKIKGFNSSSLRGTHQQEYSRTPGPAHYEAEICQVDRVSLGDPSFRSALDRLEGLRSRNADVPGPGMYDLEARRCRTPTARARPAPRPARRAPAFKETPGLFIATQQAARQRAGAARRAPARRMKSLLATGHAVPEDVEVCIWIGTDSTQAPVRRQKQLGKVVHPSSSFASGTRRVTSQTPGPGPDFMGIDEPRMASVPRAPFGSSSDRETIFSRSTGLREEPTAWLMNSSGQHGSWPQTWLMPGAFPKDFG</sequence>
<feature type="region of interest" description="Disordered" evidence="1">
    <location>
        <begin position="174"/>
        <end position="201"/>
    </location>
</feature>
<protein>
    <submittedName>
        <fullName evidence="2">Uncharacterized protein</fullName>
    </submittedName>
</protein>
<feature type="compositionally biased region" description="Polar residues" evidence="1">
    <location>
        <begin position="176"/>
        <end position="192"/>
    </location>
</feature>
<comment type="caution">
    <text evidence="2">The sequence shown here is derived from an EMBL/GenBank/DDBJ whole genome shotgun (WGS) entry which is preliminary data.</text>
</comment>
<evidence type="ECO:0000313" key="2">
    <source>
        <dbReference type="EMBL" id="CAJ1397707.1"/>
    </source>
</evidence>
<dbReference type="Proteomes" id="UP001178507">
    <property type="component" value="Unassembled WGS sequence"/>
</dbReference>
<evidence type="ECO:0000256" key="1">
    <source>
        <dbReference type="SAM" id="MobiDB-lite"/>
    </source>
</evidence>
<feature type="region of interest" description="Disordered" evidence="1">
    <location>
        <begin position="209"/>
        <end position="228"/>
    </location>
</feature>
<feature type="compositionally biased region" description="Acidic residues" evidence="1">
    <location>
        <begin position="1"/>
        <end position="10"/>
    </location>
</feature>
<organism evidence="2 3">
    <name type="scientific">Effrenium voratum</name>
    <dbReference type="NCBI Taxonomy" id="2562239"/>
    <lineage>
        <taxon>Eukaryota</taxon>
        <taxon>Sar</taxon>
        <taxon>Alveolata</taxon>
        <taxon>Dinophyceae</taxon>
        <taxon>Suessiales</taxon>
        <taxon>Symbiodiniaceae</taxon>
        <taxon>Effrenium</taxon>
    </lineage>
</organism>
<proteinExistence type="predicted"/>
<name>A0AA36J233_9DINO</name>
<keyword evidence="3" id="KW-1185">Reference proteome</keyword>
<evidence type="ECO:0000313" key="3">
    <source>
        <dbReference type="Proteomes" id="UP001178507"/>
    </source>
</evidence>
<dbReference type="EMBL" id="CAUJNA010003276">
    <property type="protein sequence ID" value="CAJ1397707.1"/>
    <property type="molecule type" value="Genomic_DNA"/>
</dbReference>
<dbReference type="AlphaFoldDB" id="A0AA36J233"/>
<feature type="compositionally biased region" description="Basic and acidic residues" evidence="1">
    <location>
        <begin position="218"/>
        <end position="228"/>
    </location>
</feature>
<reference evidence="2" key="1">
    <citation type="submission" date="2023-08" db="EMBL/GenBank/DDBJ databases">
        <authorList>
            <person name="Chen Y."/>
            <person name="Shah S."/>
            <person name="Dougan E. K."/>
            <person name="Thang M."/>
            <person name="Chan C."/>
        </authorList>
    </citation>
    <scope>NUCLEOTIDE SEQUENCE</scope>
</reference>
<accession>A0AA36J233</accession>
<feature type="region of interest" description="Disordered" evidence="1">
    <location>
        <begin position="1"/>
        <end position="38"/>
    </location>
</feature>
<gene>
    <name evidence="2" type="ORF">EVOR1521_LOCUS21661</name>
</gene>
<feature type="compositionally biased region" description="Polar residues" evidence="1">
    <location>
        <begin position="17"/>
        <end position="31"/>
    </location>
</feature>